<organism evidence="1 2">
    <name type="scientific">Absicoccus porci</name>
    <dbReference type="NCBI Taxonomy" id="2486576"/>
    <lineage>
        <taxon>Bacteria</taxon>
        <taxon>Bacillati</taxon>
        <taxon>Bacillota</taxon>
        <taxon>Erysipelotrichia</taxon>
        <taxon>Erysipelotrichales</taxon>
        <taxon>Erysipelotrichaceae</taxon>
        <taxon>Absicoccus</taxon>
    </lineage>
</organism>
<accession>A0A3N0HY64</accession>
<dbReference type="Proteomes" id="UP000276568">
    <property type="component" value="Unassembled WGS sequence"/>
</dbReference>
<proteinExistence type="predicted"/>
<comment type="caution">
    <text evidence="1">The sequence shown here is derived from an EMBL/GenBank/DDBJ whole genome shotgun (WGS) entry which is preliminary data.</text>
</comment>
<name>A0A3N0HY64_9FIRM</name>
<sequence length="162" mass="18289">MKIIDPSLMTLSQQIQDTLAAVDFTSICKPILEQQEQMKKICEDMFVSESIEQIKVVMQQSERVVNIASKVLSSISSVINLIDGDNVDNIISSLEILKFKNALYDSLEEISPDTEISIESLTDSITDYYEIETEQEEETLSGIQKASHKKSGLYKKKNILLH</sequence>
<dbReference type="AlphaFoldDB" id="A0A3N0HY64"/>
<dbReference type="EMBL" id="RJQC01000005">
    <property type="protein sequence ID" value="RNM29140.1"/>
    <property type="molecule type" value="Genomic_DNA"/>
</dbReference>
<protein>
    <submittedName>
        <fullName evidence="1">Uncharacterized protein</fullName>
    </submittedName>
</protein>
<keyword evidence="2" id="KW-1185">Reference proteome</keyword>
<reference evidence="1 2" key="1">
    <citation type="submission" date="2018-11" db="EMBL/GenBank/DDBJ databases">
        <title>Clostridium sp. nov., a member of the family Erysipelotrichaceae isolated from pig faeces.</title>
        <authorList>
            <person name="Chang Y.-H."/>
        </authorList>
    </citation>
    <scope>NUCLEOTIDE SEQUENCE [LARGE SCALE GENOMIC DNA]</scope>
    <source>
        <strain evidence="1 2">YH-panp20</strain>
    </source>
</reference>
<dbReference type="RefSeq" id="WP_128521187.1">
    <property type="nucleotide sequence ID" value="NZ_JAQYEM010000012.1"/>
</dbReference>
<evidence type="ECO:0000313" key="2">
    <source>
        <dbReference type="Proteomes" id="UP000276568"/>
    </source>
</evidence>
<gene>
    <name evidence="1" type="ORF">EDX97_10945</name>
</gene>
<evidence type="ECO:0000313" key="1">
    <source>
        <dbReference type="EMBL" id="RNM29140.1"/>
    </source>
</evidence>